<evidence type="ECO:0000256" key="3">
    <source>
        <dbReference type="ARBA" id="ARBA00022963"/>
    </source>
</evidence>
<dbReference type="SUPFAM" id="SSF53474">
    <property type="entry name" value="alpha/beta-Hydrolases"/>
    <property type="match status" value="1"/>
</dbReference>
<dbReference type="GO" id="GO:0003847">
    <property type="term" value="F:1-alkyl-2-acetylglycerophosphocholine esterase activity"/>
    <property type="evidence" value="ECO:0007669"/>
    <property type="project" value="UniProtKB-EC"/>
</dbReference>
<keyword evidence="3" id="KW-0442">Lipid degradation</keyword>
<dbReference type="PANTHER" id="PTHR10272">
    <property type="entry name" value="PLATELET-ACTIVATING FACTOR ACETYLHYDROLASE"/>
    <property type="match status" value="1"/>
</dbReference>
<feature type="non-terminal residue" evidence="5">
    <location>
        <position position="1"/>
    </location>
</feature>
<keyword evidence="2" id="KW-0378">Hydrolase</keyword>
<dbReference type="Proteomes" id="UP000800036">
    <property type="component" value="Unassembled WGS sequence"/>
</dbReference>
<reference evidence="5" key="1">
    <citation type="journal article" date="2020" name="Stud. Mycol.">
        <title>101 Dothideomycetes genomes: a test case for predicting lifestyles and emergence of pathogens.</title>
        <authorList>
            <person name="Haridas S."/>
            <person name="Albert R."/>
            <person name="Binder M."/>
            <person name="Bloem J."/>
            <person name="Labutti K."/>
            <person name="Salamov A."/>
            <person name="Andreopoulos B."/>
            <person name="Baker S."/>
            <person name="Barry K."/>
            <person name="Bills G."/>
            <person name="Bluhm B."/>
            <person name="Cannon C."/>
            <person name="Castanera R."/>
            <person name="Culley D."/>
            <person name="Daum C."/>
            <person name="Ezra D."/>
            <person name="Gonzalez J."/>
            <person name="Henrissat B."/>
            <person name="Kuo A."/>
            <person name="Liang C."/>
            <person name="Lipzen A."/>
            <person name="Lutzoni F."/>
            <person name="Magnuson J."/>
            <person name="Mondo S."/>
            <person name="Nolan M."/>
            <person name="Ohm R."/>
            <person name="Pangilinan J."/>
            <person name="Park H.-J."/>
            <person name="Ramirez L."/>
            <person name="Alfaro M."/>
            <person name="Sun H."/>
            <person name="Tritt A."/>
            <person name="Yoshinaga Y."/>
            <person name="Zwiers L.-H."/>
            <person name="Turgeon B."/>
            <person name="Goodwin S."/>
            <person name="Spatafora J."/>
            <person name="Crous P."/>
            <person name="Grigoriev I."/>
        </authorList>
    </citation>
    <scope>NUCLEOTIDE SEQUENCE</scope>
    <source>
        <strain evidence="5">CBS 107.79</strain>
    </source>
</reference>
<evidence type="ECO:0000256" key="1">
    <source>
        <dbReference type="ARBA" id="ARBA00013201"/>
    </source>
</evidence>
<dbReference type="EMBL" id="ML976703">
    <property type="protein sequence ID" value="KAF1970195.1"/>
    <property type="molecule type" value="Genomic_DNA"/>
</dbReference>
<protein>
    <recommendedName>
        <fullName evidence="1">1-alkyl-2-acetylglycerophosphocholine esterase</fullName>
        <ecNumber evidence="1">3.1.1.47</ecNumber>
    </recommendedName>
</protein>
<dbReference type="OrthoDB" id="2363873at2759"/>
<dbReference type="InterPro" id="IPR029058">
    <property type="entry name" value="AB_hydrolase_fold"/>
</dbReference>
<keyword evidence="6" id="KW-1185">Reference proteome</keyword>
<dbReference type="AlphaFoldDB" id="A0A6A5UZF6"/>
<dbReference type="Gene3D" id="3.40.50.1820">
    <property type="entry name" value="alpha/beta hydrolase"/>
    <property type="match status" value="1"/>
</dbReference>
<proteinExistence type="predicted"/>
<gene>
    <name evidence="5" type="ORF">BU23DRAFT_370470</name>
</gene>
<sequence>LPPPTGPYNVGLKPYVLDHATPNDPVAPTNASRSILVNVYYPTHNRAVSQRYLWEGLTAIYDAYYRLPVGSFNNITAKLNYNAKPLSAKESGRLRLPTLLFGPAMAGPPSQLYTGLISELASRGFPVVTVDHPWEAPYLEYPDGTAFTGHEVTWSPCAPTIEAIHAYRLFDNSAVLDALPRIAKELSIPLNLEHFAYFGHSLGGSAAISQILAERGRFGSQGKEFLGAIDIDGTLFGIGARNSSWVDIRAPSLILGSSGHNPSPVFDPTWALFESFQSSWVKGLRILGNSNHTDYSDL</sequence>
<evidence type="ECO:0000313" key="5">
    <source>
        <dbReference type="EMBL" id="KAF1970195.1"/>
    </source>
</evidence>
<keyword evidence="4" id="KW-0443">Lipid metabolism</keyword>
<name>A0A6A5UZF6_9PLEO</name>
<dbReference type="GO" id="GO:0016042">
    <property type="term" value="P:lipid catabolic process"/>
    <property type="evidence" value="ECO:0007669"/>
    <property type="project" value="UniProtKB-KW"/>
</dbReference>
<evidence type="ECO:0000256" key="4">
    <source>
        <dbReference type="ARBA" id="ARBA00023098"/>
    </source>
</evidence>
<dbReference type="EC" id="3.1.1.47" evidence="1"/>
<organism evidence="5 6">
    <name type="scientific">Bimuria novae-zelandiae CBS 107.79</name>
    <dbReference type="NCBI Taxonomy" id="1447943"/>
    <lineage>
        <taxon>Eukaryota</taxon>
        <taxon>Fungi</taxon>
        <taxon>Dikarya</taxon>
        <taxon>Ascomycota</taxon>
        <taxon>Pezizomycotina</taxon>
        <taxon>Dothideomycetes</taxon>
        <taxon>Pleosporomycetidae</taxon>
        <taxon>Pleosporales</taxon>
        <taxon>Massarineae</taxon>
        <taxon>Didymosphaeriaceae</taxon>
        <taxon>Bimuria</taxon>
    </lineage>
</organism>
<dbReference type="PANTHER" id="PTHR10272:SF14">
    <property type="entry name" value="PAF ACETYLHYDROLASE FAMILY PROTEIN"/>
    <property type="match status" value="1"/>
</dbReference>
<feature type="non-terminal residue" evidence="5">
    <location>
        <position position="298"/>
    </location>
</feature>
<evidence type="ECO:0000256" key="2">
    <source>
        <dbReference type="ARBA" id="ARBA00022801"/>
    </source>
</evidence>
<accession>A0A6A5UZF6</accession>
<evidence type="ECO:0000313" key="6">
    <source>
        <dbReference type="Proteomes" id="UP000800036"/>
    </source>
</evidence>